<dbReference type="OrthoDB" id="1955177at2"/>
<dbReference type="Proteomes" id="UP000295504">
    <property type="component" value="Unassembled WGS sequence"/>
</dbReference>
<feature type="domain" description="Sporulation membrane protein YtrI C-terminal" evidence="2">
    <location>
        <begin position="78"/>
        <end position="144"/>
    </location>
</feature>
<accession>A0A4R2TEH9</accession>
<dbReference type="AlphaFoldDB" id="A0A4R2TEH9"/>
<protein>
    <recommendedName>
        <fullName evidence="2">Sporulation membrane protein YtrI C-terminal domain-containing protein</fullName>
    </recommendedName>
</protein>
<dbReference type="RefSeq" id="WP_132848749.1">
    <property type="nucleotide sequence ID" value="NZ_CP058648.1"/>
</dbReference>
<keyword evidence="4" id="KW-1185">Reference proteome</keyword>
<gene>
    <name evidence="3" type="ORF">EDD79_102312</name>
</gene>
<feature type="transmembrane region" description="Helical" evidence="1">
    <location>
        <begin position="6"/>
        <end position="25"/>
    </location>
</feature>
<name>A0A4R2TEH9_9FIRM</name>
<keyword evidence="1" id="KW-0812">Transmembrane</keyword>
<dbReference type="EMBL" id="SLYC01000023">
    <property type="protein sequence ID" value="TCQ01738.1"/>
    <property type="molecule type" value="Genomic_DNA"/>
</dbReference>
<sequence>MKPIYLKIYSITLGFLLGLVTMNLFQIHTIDRLYRVQTNLTNQLLDKEIKLQKFNESANEKKVFIVKNLEINIDYEGNPRVIEDIETTIKFYLNDLVGREVKEVDGDMIYKIIHQRILEIDEKKITLILKYIIINETISIGINAR</sequence>
<comment type="caution">
    <text evidence="3">The sequence shown here is derived from an EMBL/GenBank/DDBJ whole genome shotgun (WGS) entry which is preliminary data.</text>
</comment>
<keyword evidence="1" id="KW-0472">Membrane</keyword>
<proteinExistence type="predicted"/>
<organism evidence="3 4">
    <name type="scientific">Serpentinicella alkaliphila</name>
    <dbReference type="NCBI Taxonomy" id="1734049"/>
    <lineage>
        <taxon>Bacteria</taxon>
        <taxon>Bacillati</taxon>
        <taxon>Bacillota</taxon>
        <taxon>Clostridia</taxon>
        <taxon>Peptostreptococcales</taxon>
        <taxon>Natronincolaceae</taxon>
        <taxon>Serpentinicella</taxon>
    </lineage>
</organism>
<keyword evidence="1" id="KW-1133">Transmembrane helix</keyword>
<evidence type="ECO:0000259" key="2">
    <source>
        <dbReference type="Pfam" id="PF26347"/>
    </source>
</evidence>
<evidence type="ECO:0000313" key="4">
    <source>
        <dbReference type="Proteomes" id="UP000295504"/>
    </source>
</evidence>
<evidence type="ECO:0000313" key="3">
    <source>
        <dbReference type="EMBL" id="TCQ01738.1"/>
    </source>
</evidence>
<reference evidence="3 4" key="1">
    <citation type="submission" date="2019-03" db="EMBL/GenBank/DDBJ databases">
        <title>Genomic Encyclopedia of Type Strains, Phase IV (KMG-IV): sequencing the most valuable type-strain genomes for metagenomic binning, comparative biology and taxonomic classification.</title>
        <authorList>
            <person name="Goeker M."/>
        </authorList>
    </citation>
    <scope>NUCLEOTIDE SEQUENCE [LARGE SCALE GENOMIC DNA]</scope>
    <source>
        <strain evidence="3 4">DSM 100013</strain>
    </source>
</reference>
<dbReference type="InterPro" id="IPR058620">
    <property type="entry name" value="YtrI_C"/>
</dbReference>
<dbReference type="Pfam" id="PF26347">
    <property type="entry name" value="YtrI_sporulation"/>
    <property type="match status" value="1"/>
</dbReference>
<evidence type="ECO:0000256" key="1">
    <source>
        <dbReference type="SAM" id="Phobius"/>
    </source>
</evidence>